<name>A0ABM8B0U2_9BACT</name>
<dbReference type="EMBL" id="AP026709">
    <property type="protein sequence ID" value="BDQ37407.1"/>
    <property type="molecule type" value="Genomic_DNA"/>
</dbReference>
<dbReference type="Proteomes" id="UP001317742">
    <property type="component" value="Chromosome"/>
</dbReference>
<evidence type="ECO:0008006" key="3">
    <source>
        <dbReference type="Google" id="ProtNLM"/>
    </source>
</evidence>
<evidence type="ECO:0000313" key="2">
    <source>
        <dbReference type="Proteomes" id="UP001317742"/>
    </source>
</evidence>
<keyword evidence="2" id="KW-1185">Reference proteome</keyword>
<reference evidence="1 2" key="1">
    <citation type="submission" date="2022-08" db="EMBL/GenBank/DDBJ databases">
        <title>Genome Sequence of the sulphate-reducing bacterium, Pseudodesulfovibrio sp. SYK.</title>
        <authorList>
            <person name="Kondo R."/>
            <person name="Kataoka T."/>
        </authorList>
    </citation>
    <scope>NUCLEOTIDE SEQUENCE [LARGE SCALE GENOMIC DNA]</scope>
    <source>
        <strain evidence="1 2">SYK</strain>
    </source>
</reference>
<gene>
    <name evidence="1" type="ORF">SYK_17670</name>
</gene>
<protein>
    <recommendedName>
        <fullName evidence="3">DUF5659 domain-containing protein</fullName>
    </recommendedName>
</protein>
<dbReference type="RefSeq" id="WP_281759934.1">
    <property type="nucleotide sequence ID" value="NZ_AP026709.1"/>
</dbReference>
<evidence type="ECO:0000313" key="1">
    <source>
        <dbReference type="EMBL" id="BDQ37407.1"/>
    </source>
</evidence>
<proteinExistence type="predicted"/>
<organism evidence="1 2">
    <name type="scientific">Pseudodesulfovibrio nedwellii</name>
    <dbReference type="NCBI Taxonomy" id="2973072"/>
    <lineage>
        <taxon>Bacteria</taxon>
        <taxon>Pseudomonadati</taxon>
        <taxon>Thermodesulfobacteriota</taxon>
        <taxon>Desulfovibrionia</taxon>
        <taxon>Desulfovibrionales</taxon>
        <taxon>Desulfovibrionaceae</taxon>
    </lineage>
</organism>
<sequence length="90" mass="10352">MMLDIANVVPNTLTRLKKLTPGSGLELLTYKRDRSVHIVKNNDNAFTITESGFQENTFSSDLKGMKKLLKTLLKREFPRSNKVRMQEIKI</sequence>
<accession>A0ABM8B0U2</accession>